<protein>
    <submittedName>
        <fullName evidence="1">Uncharacterized protein</fullName>
    </submittedName>
</protein>
<name>A0A6I4T8D3_9SPHN</name>
<evidence type="ECO:0000313" key="1">
    <source>
        <dbReference type="EMBL" id="MXO66273.1"/>
    </source>
</evidence>
<sequence>MTLPRRPATFARALAQIADLLGWDGCAAVLEKSESHVRKLGAPDTEREISLRDALRLDAAWRRAGGEGAPLLECYAIKLDMGAPTEPATPDCMVRGAGDAAKESGEAIAAALALAGNAQNPSARTTAVREIEEAINSLSRLLTRISITEEGTCP</sequence>
<evidence type="ECO:0000313" key="2">
    <source>
        <dbReference type="Proteomes" id="UP000438476"/>
    </source>
</evidence>
<comment type="caution">
    <text evidence="1">The sequence shown here is derived from an EMBL/GenBank/DDBJ whole genome shotgun (WGS) entry which is preliminary data.</text>
</comment>
<organism evidence="1 2">
    <name type="scientific">Altericroceibacterium endophyticum</name>
    <dbReference type="NCBI Taxonomy" id="1808508"/>
    <lineage>
        <taxon>Bacteria</taxon>
        <taxon>Pseudomonadati</taxon>
        <taxon>Pseudomonadota</taxon>
        <taxon>Alphaproteobacteria</taxon>
        <taxon>Sphingomonadales</taxon>
        <taxon>Erythrobacteraceae</taxon>
        <taxon>Altericroceibacterium</taxon>
    </lineage>
</organism>
<accession>A0A6I4T8D3</accession>
<dbReference type="OrthoDB" id="7562030at2"/>
<dbReference type="AlphaFoldDB" id="A0A6I4T8D3"/>
<dbReference type="Proteomes" id="UP000438476">
    <property type="component" value="Unassembled WGS sequence"/>
</dbReference>
<gene>
    <name evidence="1" type="ORF">GRI91_10940</name>
</gene>
<proteinExistence type="predicted"/>
<dbReference type="EMBL" id="WTYT01000004">
    <property type="protein sequence ID" value="MXO66273.1"/>
    <property type="molecule type" value="Genomic_DNA"/>
</dbReference>
<dbReference type="RefSeq" id="WP_160736698.1">
    <property type="nucleotide sequence ID" value="NZ_WTYT01000004.1"/>
</dbReference>
<reference evidence="1 2" key="1">
    <citation type="submission" date="2019-12" db="EMBL/GenBank/DDBJ databases">
        <title>Genomic-based taxomic classification of the family Erythrobacteraceae.</title>
        <authorList>
            <person name="Xu L."/>
        </authorList>
    </citation>
    <scope>NUCLEOTIDE SEQUENCE [LARGE SCALE GENOMIC DNA]</scope>
    <source>
        <strain evidence="1 2">LMG 29518</strain>
    </source>
</reference>
<keyword evidence="2" id="KW-1185">Reference proteome</keyword>